<comment type="catalytic activity">
    <reaction evidence="6">
        <text>2-deoxy-alpha-D-ribose 1-phosphate = 2-deoxy-D-ribose 5-phosphate</text>
        <dbReference type="Rhea" id="RHEA:27658"/>
        <dbReference type="ChEBI" id="CHEBI:57259"/>
        <dbReference type="ChEBI" id="CHEBI:62877"/>
        <dbReference type="EC" id="5.4.2.7"/>
    </reaction>
</comment>
<dbReference type="SUPFAM" id="SSF143856">
    <property type="entry name" value="DeoB insert domain-like"/>
    <property type="match status" value="1"/>
</dbReference>
<dbReference type="Gene3D" id="3.40.720.10">
    <property type="entry name" value="Alkaline Phosphatase, subunit A"/>
    <property type="match status" value="1"/>
</dbReference>
<comment type="subcellular location">
    <subcellularLocation>
        <location evidence="6">Cytoplasm</location>
    </subcellularLocation>
</comment>
<comment type="caution">
    <text evidence="9">The sequence shown here is derived from an EMBL/GenBank/DDBJ whole genome shotgun (WGS) entry which is preliminary data.</text>
</comment>
<dbReference type="Pfam" id="PF01676">
    <property type="entry name" value="Metalloenzyme"/>
    <property type="match status" value="1"/>
</dbReference>
<dbReference type="EC" id="5.4.2.7" evidence="6 7"/>
<comment type="cofactor">
    <cofactor evidence="6">
        <name>Mn(2+)</name>
        <dbReference type="ChEBI" id="CHEBI:29035"/>
    </cofactor>
    <text evidence="6">Binds 2 manganese ions.</text>
</comment>
<dbReference type="EMBL" id="VTWH01000001">
    <property type="protein sequence ID" value="KAA0972031.1"/>
    <property type="molecule type" value="Genomic_DNA"/>
</dbReference>
<name>A0A5B0E247_9HYPH</name>
<dbReference type="InterPro" id="IPR006124">
    <property type="entry name" value="Metalloenzyme"/>
</dbReference>
<protein>
    <recommendedName>
        <fullName evidence="6 7">Phosphopentomutase</fullName>
        <ecNumber evidence="6 7">5.4.2.7</ecNumber>
    </recommendedName>
    <alternativeName>
        <fullName evidence="6">Phosphodeoxyribomutase</fullName>
    </alternativeName>
</protein>
<feature type="domain" description="Metalloenzyme" evidence="8">
    <location>
        <begin position="3"/>
        <end position="388"/>
    </location>
</feature>
<dbReference type="RefSeq" id="WP_149297360.1">
    <property type="nucleotide sequence ID" value="NZ_VTWH01000001.1"/>
</dbReference>
<sequence>MTRAILIVLDSFGIGGAADAAAYGDVGADTFGHIAAAANAGKADTPGLRSGPLHLPNMAALGLYAAAGLEHAAWPTGLYGRAAEISSGKDTPSGHWELAGVPVLFDWGYFPDTQPAFPEELIGSILSEAGIVGSLGNCHASGTEIIHQLGAQSLATGWPIFYTSADSVMQIAAHEEAFGLQRLYALCKIARRHVDPLNIGRVIARPFAGTDVENFKRTANRRDFAIPPPEPTLMDSVISAGGQVHAVGKIADIFAHQGISQSYKADGNMALFDKMLSVMDLAKAGDLIFVNLVDFDTLYGHRRDVAGYAAALEAFDKRLPELSGRLRSGDLAIITADHGCDPTWSGSEHTRENVPVLAFGPDITAGPIGQRQTFSDVGASIARHLGLPALRHGNSFLKTQNGAA</sequence>
<dbReference type="PANTHER" id="PTHR21110">
    <property type="entry name" value="PHOSPHOPENTOMUTASE"/>
    <property type="match status" value="1"/>
</dbReference>
<evidence type="ECO:0000256" key="3">
    <source>
        <dbReference type="ARBA" id="ARBA00022723"/>
    </source>
</evidence>
<evidence type="ECO:0000256" key="5">
    <source>
        <dbReference type="ARBA" id="ARBA00023235"/>
    </source>
</evidence>
<dbReference type="GO" id="GO:0000287">
    <property type="term" value="F:magnesium ion binding"/>
    <property type="evidence" value="ECO:0007669"/>
    <property type="project" value="UniProtKB-UniRule"/>
</dbReference>
<feature type="binding site" evidence="6">
    <location>
        <position position="337"/>
    </location>
    <ligand>
        <name>Mn(2+)</name>
        <dbReference type="ChEBI" id="CHEBI:29035"/>
        <label>1</label>
    </ligand>
</feature>
<dbReference type="FunFam" id="3.30.70.1250:FF:000001">
    <property type="entry name" value="Phosphopentomutase"/>
    <property type="match status" value="1"/>
</dbReference>
<dbReference type="Gene3D" id="3.30.70.1250">
    <property type="entry name" value="Phosphopentomutase"/>
    <property type="match status" value="1"/>
</dbReference>
<dbReference type="GO" id="GO:0006015">
    <property type="term" value="P:5-phosphoribose 1-diphosphate biosynthetic process"/>
    <property type="evidence" value="ECO:0007669"/>
    <property type="project" value="UniProtKB-UniPathway"/>
</dbReference>
<evidence type="ECO:0000256" key="6">
    <source>
        <dbReference type="HAMAP-Rule" id="MF_00740"/>
    </source>
</evidence>
<dbReference type="InterPro" id="IPR017850">
    <property type="entry name" value="Alkaline_phosphatase_core_sf"/>
</dbReference>
<feature type="binding site" evidence="6">
    <location>
        <position position="10"/>
    </location>
    <ligand>
        <name>Mn(2+)</name>
        <dbReference type="ChEBI" id="CHEBI:29035"/>
        <label>1</label>
    </ligand>
</feature>
<evidence type="ECO:0000256" key="1">
    <source>
        <dbReference type="ARBA" id="ARBA00010373"/>
    </source>
</evidence>
<comment type="similarity">
    <text evidence="1 6">Belongs to the phosphopentomutase family.</text>
</comment>
<accession>A0A5B0E247</accession>
<feature type="binding site" evidence="6">
    <location>
        <position position="338"/>
    </location>
    <ligand>
        <name>Mn(2+)</name>
        <dbReference type="ChEBI" id="CHEBI:29035"/>
        <label>1</label>
    </ligand>
</feature>
<keyword evidence="10" id="KW-1185">Reference proteome</keyword>
<dbReference type="NCBIfam" id="TIGR01696">
    <property type="entry name" value="deoB"/>
    <property type="match status" value="1"/>
</dbReference>
<dbReference type="Proteomes" id="UP000324738">
    <property type="component" value="Unassembled WGS sequence"/>
</dbReference>
<dbReference type="AlphaFoldDB" id="A0A5B0E247"/>
<comment type="catalytic activity">
    <reaction evidence="6">
        <text>alpha-D-ribose 1-phosphate = D-ribose 5-phosphate</text>
        <dbReference type="Rhea" id="RHEA:18793"/>
        <dbReference type="ChEBI" id="CHEBI:57720"/>
        <dbReference type="ChEBI" id="CHEBI:78346"/>
        <dbReference type="EC" id="5.4.2.7"/>
    </reaction>
</comment>
<comment type="pathway">
    <text evidence="6">Carbohydrate degradation; 2-deoxy-D-ribose 1-phosphate degradation; D-glyceraldehyde 3-phosphate and acetaldehyde from 2-deoxy-alpha-D-ribose 1-phosphate: step 1/2.</text>
</comment>
<evidence type="ECO:0000256" key="7">
    <source>
        <dbReference type="NCBIfam" id="TIGR01696"/>
    </source>
</evidence>
<keyword evidence="3 6" id="KW-0479">Metal-binding</keyword>
<keyword evidence="5 6" id="KW-0413">Isomerase</keyword>
<dbReference type="SUPFAM" id="SSF53649">
    <property type="entry name" value="Alkaline phosphatase-like"/>
    <property type="match status" value="1"/>
</dbReference>
<dbReference type="GO" id="GO:0043094">
    <property type="term" value="P:metabolic compound salvage"/>
    <property type="evidence" value="ECO:0007669"/>
    <property type="project" value="UniProtKB-UniRule"/>
</dbReference>
<feature type="binding site" evidence="6">
    <location>
        <position position="349"/>
    </location>
    <ligand>
        <name>Mn(2+)</name>
        <dbReference type="ChEBI" id="CHEBI:29035"/>
        <label>2</label>
    </ligand>
</feature>
<dbReference type="PIRSF" id="PIRSF001491">
    <property type="entry name" value="Ppentomutase"/>
    <property type="match status" value="1"/>
</dbReference>
<dbReference type="CDD" id="cd16009">
    <property type="entry name" value="PPM"/>
    <property type="match status" value="1"/>
</dbReference>
<organism evidence="9 10">
    <name type="scientific">Aureimonas fodinaquatilis</name>
    <dbReference type="NCBI Taxonomy" id="2565783"/>
    <lineage>
        <taxon>Bacteria</taxon>
        <taxon>Pseudomonadati</taxon>
        <taxon>Pseudomonadota</taxon>
        <taxon>Alphaproteobacteria</taxon>
        <taxon>Hyphomicrobiales</taxon>
        <taxon>Aurantimonadaceae</taxon>
        <taxon>Aureimonas</taxon>
    </lineage>
</organism>
<dbReference type="PANTHER" id="PTHR21110:SF0">
    <property type="entry name" value="PHOSPHOPENTOMUTASE"/>
    <property type="match status" value="1"/>
</dbReference>
<evidence type="ECO:0000259" key="8">
    <source>
        <dbReference type="Pfam" id="PF01676"/>
    </source>
</evidence>
<dbReference type="GO" id="GO:0008973">
    <property type="term" value="F:phosphopentomutase activity"/>
    <property type="evidence" value="ECO:0007669"/>
    <property type="project" value="UniProtKB-UniRule"/>
</dbReference>
<evidence type="ECO:0000313" key="9">
    <source>
        <dbReference type="EMBL" id="KAA0972031.1"/>
    </source>
</evidence>
<proteinExistence type="inferred from homology"/>
<evidence type="ECO:0000313" key="10">
    <source>
        <dbReference type="Proteomes" id="UP000324738"/>
    </source>
</evidence>
<dbReference type="OrthoDB" id="9769930at2"/>
<evidence type="ECO:0000256" key="2">
    <source>
        <dbReference type="ARBA" id="ARBA00022490"/>
    </source>
</evidence>
<gene>
    <name evidence="6" type="primary">deoB</name>
    <name evidence="9" type="ORF">FPY71_02625</name>
</gene>
<feature type="binding site" evidence="6">
    <location>
        <position position="301"/>
    </location>
    <ligand>
        <name>Mn(2+)</name>
        <dbReference type="ChEBI" id="CHEBI:29035"/>
        <label>2</label>
    </ligand>
</feature>
<feature type="binding site" evidence="6">
    <location>
        <position position="296"/>
    </location>
    <ligand>
        <name>Mn(2+)</name>
        <dbReference type="ChEBI" id="CHEBI:29035"/>
        <label>2</label>
    </ligand>
</feature>
<evidence type="ECO:0000256" key="4">
    <source>
        <dbReference type="ARBA" id="ARBA00023211"/>
    </source>
</evidence>
<dbReference type="InterPro" id="IPR024052">
    <property type="entry name" value="Phosphopentomutase_DeoB_cap_sf"/>
</dbReference>
<dbReference type="GO" id="GO:0009117">
    <property type="term" value="P:nucleotide metabolic process"/>
    <property type="evidence" value="ECO:0007669"/>
    <property type="project" value="UniProtKB-UniRule"/>
</dbReference>
<keyword evidence="2 6" id="KW-0963">Cytoplasm</keyword>
<dbReference type="HAMAP" id="MF_00740">
    <property type="entry name" value="Phosphopentomut"/>
    <property type="match status" value="1"/>
</dbReference>
<dbReference type="InterPro" id="IPR010045">
    <property type="entry name" value="DeoB"/>
</dbReference>
<dbReference type="GO" id="GO:0030145">
    <property type="term" value="F:manganese ion binding"/>
    <property type="evidence" value="ECO:0007669"/>
    <property type="project" value="UniProtKB-UniRule"/>
</dbReference>
<reference evidence="9 10" key="1">
    <citation type="submission" date="2019-08" db="EMBL/GenBank/DDBJ databases">
        <title>Aureimonas fodiniaquatilis sp. nov., isolated from a coal mine wastewater.</title>
        <authorList>
            <person name="Kim W."/>
        </authorList>
    </citation>
    <scope>NUCLEOTIDE SEQUENCE [LARGE SCALE GENOMIC DNA]</scope>
    <source>
        <strain evidence="9 10">CAU 1482</strain>
    </source>
</reference>
<dbReference type="UniPathway" id="UPA00087">
    <property type="reaction ID" value="UER00173"/>
</dbReference>
<dbReference type="NCBIfam" id="NF003766">
    <property type="entry name" value="PRK05362.1"/>
    <property type="match status" value="1"/>
</dbReference>
<keyword evidence="4 6" id="KW-0464">Manganese</keyword>
<dbReference type="GO" id="GO:0005829">
    <property type="term" value="C:cytosol"/>
    <property type="evidence" value="ECO:0007669"/>
    <property type="project" value="TreeGrafter"/>
</dbReference>
<comment type="function">
    <text evidence="6">Isomerase that catalyzes the conversion of deoxy-ribose 1-phosphate (dRib-1-P) and ribose 1-phosphate (Rib-1-P) to deoxy-ribose 5-phosphate (dRib-5-P) and ribose 5-phosphate (Rib-5-P), respectively.</text>
</comment>
<dbReference type="GO" id="GO:0006018">
    <property type="term" value="P:2-deoxyribose 1-phosphate catabolic process"/>
    <property type="evidence" value="ECO:0007669"/>
    <property type="project" value="UniProtKB-UniRule"/>
</dbReference>